<dbReference type="EMBL" id="JARACI010000382">
    <property type="protein sequence ID" value="MDD9205264.1"/>
    <property type="molecule type" value="Genomic_DNA"/>
</dbReference>
<dbReference type="Pfam" id="PF07081">
    <property type="entry name" value="DUF1349"/>
    <property type="match status" value="1"/>
</dbReference>
<reference evidence="1" key="1">
    <citation type="submission" date="2023-02" db="EMBL/GenBank/DDBJ databases">
        <title>Georgenia sp.10Sc9-8, isolated from a soil sample collected from the Taklamakan desert.</title>
        <authorList>
            <person name="Liu S."/>
        </authorList>
    </citation>
    <scope>NUCLEOTIDE SEQUENCE</scope>
    <source>
        <strain evidence="1">10Sc9-8</strain>
    </source>
</reference>
<name>A0ABT5TT64_9MICO</name>
<dbReference type="Proteomes" id="UP001165561">
    <property type="component" value="Unassembled WGS sequence"/>
</dbReference>
<sequence>MDPCRWEVIDRDDDLLEVSDGAVHVTTADSDFYGTDNSTVPNILRSTQVEGDQWTVQTKFTGALESTYQQGGIIVYGDQDNYVKLDPVYGGGDGPLRVELRSEVGGEVQQPQDDLTSLELAEDQTYHLSLTRDGDTFTGAFSYDGEDWTDLPSAVTNAAVGDAAPGIYALGAQQDAPTTLSFDYFRLVGEEPEPVEVTPVDIEFTDEDGTEDDTYVIPDARGVEYLVDGEVVGAGTYPGTGTVTVTARPLEGYVLADDAQTEWTFDFTDEGTEPEPQPGAQRYGFFLNN</sequence>
<comment type="caution">
    <text evidence="1">The sequence shown here is derived from an EMBL/GenBank/DDBJ whole genome shotgun (WGS) entry which is preliminary data.</text>
</comment>
<dbReference type="Gene3D" id="2.60.120.200">
    <property type="match status" value="1"/>
</dbReference>
<gene>
    <name evidence="1" type="ORF">PU560_02140</name>
</gene>
<evidence type="ECO:0000313" key="2">
    <source>
        <dbReference type="Proteomes" id="UP001165561"/>
    </source>
</evidence>
<dbReference type="SUPFAM" id="SSF49899">
    <property type="entry name" value="Concanavalin A-like lectins/glucanases"/>
    <property type="match status" value="1"/>
</dbReference>
<accession>A0ABT5TT64</accession>
<proteinExistence type="predicted"/>
<evidence type="ECO:0000313" key="1">
    <source>
        <dbReference type="EMBL" id="MDD9205264.1"/>
    </source>
</evidence>
<dbReference type="InterPro" id="IPR009784">
    <property type="entry name" value="DUF1349"/>
</dbReference>
<feature type="non-terminal residue" evidence="1">
    <location>
        <position position="289"/>
    </location>
</feature>
<organism evidence="1 2">
    <name type="scientific">Georgenia halotolerans</name>
    <dbReference type="NCBI Taxonomy" id="3028317"/>
    <lineage>
        <taxon>Bacteria</taxon>
        <taxon>Bacillati</taxon>
        <taxon>Actinomycetota</taxon>
        <taxon>Actinomycetes</taxon>
        <taxon>Micrococcales</taxon>
        <taxon>Bogoriellaceae</taxon>
        <taxon>Georgenia</taxon>
    </lineage>
</organism>
<protein>
    <submittedName>
        <fullName evidence="1">DUF1349 domain-containing protein</fullName>
    </submittedName>
</protein>
<dbReference type="InterPro" id="IPR013320">
    <property type="entry name" value="ConA-like_dom_sf"/>
</dbReference>
<keyword evidence="2" id="KW-1185">Reference proteome</keyword>